<dbReference type="STRING" id="1841860.GCA_900157375_01099"/>
<dbReference type="EMBL" id="FUFA01000002">
    <property type="protein sequence ID" value="SPM33294.1"/>
    <property type="molecule type" value="Genomic_DNA"/>
</dbReference>
<dbReference type="InterPro" id="IPR043641">
    <property type="entry name" value="PPE-PPW_C"/>
</dbReference>
<dbReference type="GO" id="GO:0052572">
    <property type="term" value="P:response to host immune response"/>
    <property type="evidence" value="ECO:0007669"/>
    <property type="project" value="TreeGrafter"/>
</dbReference>
<dbReference type="Pfam" id="PF00823">
    <property type="entry name" value="PPE"/>
    <property type="match status" value="1"/>
</dbReference>
<proteinExistence type="inferred from homology"/>
<dbReference type="InterPro" id="IPR000030">
    <property type="entry name" value="PPE_dom"/>
</dbReference>
<reference evidence="5 6" key="1">
    <citation type="submission" date="2017-01" db="EMBL/GenBank/DDBJ databases">
        <authorList>
            <consortium name="Urmite Genomes"/>
        </authorList>
    </citation>
    <scope>NUCLEOTIDE SEQUENCE [LARGE SCALE GENOMIC DNA]</scope>
    <source>
        <strain evidence="5 6">AB57</strain>
    </source>
</reference>
<feature type="domain" description="PPE" evidence="3">
    <location>
        <begin position="6"/>
        <end position="168"/>
    </location>
</feature>
<evidence type="ECO:0000313" key="5">
    <source>
        <dbReference type="EMBL" id="SPM33294.1"/>
    </source>
</evidence>
<dbReference type="PANTHER" id="PTHR46766">
    <property type="entry name" value="GLUTAMINE-RICH PROTEIN 2"/>
    <property type="match status" value="1"/>
</dbReference>
<feature type="domain" description="PPE-PPW subfamily C-terminal" evidence="4">
    <location>
        <begin position="493"/>
        <end position="538"/>
    </location>
</feature>
<evidence type="ECO:0000256" key="1">
    <source>
        <dbReference type="ARBA" id="ARBA00010652"/>
    </source>
</evidence>
<feature type="compositionally biased region" description="Basic residues" evidence="2">
    <location>
        <begin position="462"/>
        <end position="471"/>
    </location>
</feature>
<dbReference type="RefSeq" id="WP_077086673.1">
    <property type="nucleotide sequence ID" value="NZ_LT721901.1"/>
</dbReference>
<dbReference type="Proteomes" id="UP000240988">
    <property type="component" value="Unassembled WGS sequence"/>
</dbReference>
<dbReference type="SUPFAM" id="SSF140459">
    <property type="entry name" value="PE/PPE dimer-like"/>
    <property type="match status" value="1"/>
</dbReference>
<feature type="compositionally biased region" description="Low complexity" evidence="2">
    <location>
        <begin position="448"/>
        <end position="459"/>
    </location>
</feature>
<dbReference type="FunFam" id="1.20.1260.20:FF:000001">
    <property type="entry name" value="PPE family protein PPE41"/>
    <property type="match status" value="1"/>
</dbReference>
<organism evidence="5 6">
    <name type="scientific">Mycobacterium rhizamassiliense</name>
    <dbReference type="NCBI Taxonomy" id="1841860"/>
    <lineage>
        <taxon>Bacteria</taxon>
        <taxon>Bacillati</taxon>
        <taxon>Actinomycetota</taxon>
        <taxon>Actinomycetes</taxon>
        <taxon>Mycobacteriales</taxon>
        <taxon>Mycobacteriaceae</taxon>
        <taxon>Mycobacterium</taxon>
    </lineage>
</organism>
<evidence type="ECO:0000259" key="3">
    <source>
        <dbReference type="Pfam" id="PF00823"/>
    </source>
</evidence>
<keyword evidence="6" id="KW-1185">Reference proteome</keyword>
<feature type="region of interest" description="Disordered" evidence="2">
    <location>
        <begin position="429"/>
        <end position="473"/>
    </location>
</feature>
<dbReference type="Pfam" id="PF18878">
    <property type="entry name" value="PPE-PPW"/>
    <property type="match status" value="1"/>
</dbReference>
<dbReference type="OrthoDB" id="4753487at2"/>
<dbReference type="InterPro" id="IPR038332">
    <property type="entry name" value="PPE_sf"/>
</dbReference>
<name>A0A2U3NPA1_9MYCO</name>
<sequence>MTAPIWMAAPPEVHSALLSSGPGPASLLASAGEWNTLSAEYASVAEELSALLAEVQAGAWEGPSAESYVAAHVPYLAWLTKASADSAAMAAEQETAAAAYTAALAAMPTLPELAANHVVHGTLLATNFFGINTIPIAVNEADYARMWVQAATTMSTYQAVSSAAVASTPQADAAPMIVKADDEATPPNQPPTDISGDNPLGLPQWLRDILNQLGIGNNLLAHDPTVNNIFDQLLANFLHNFGINWNPAAGTVNGFTYDQYTNPATLIFWVVRGLEKFEDFQQFFVYLGQNPLVAFQYLGSLILFDWPLHIIEELPYLPALLSPEIAAVAAPAGAVGGLAGLAGLAAAPPSPMVAPVAPPAALPGLLPALGSTPIAAPAAAPTSAPAPSPAPTTSTVAGPPPPSGAPPPAAGPGFAPPYLVGPGLGLGSGMGSSASSSAKRKAPEPDSAAAAAVTAAGEAARMRRRQRARQRGHGDEYMDMNVDVAPDWGGGPSDRGAGTLGFAGAVRGETAARAAGLTTLESDEFGGGPRMPMLPGSWKPDGDSEDVASQHLQDGG</sequence>
<evidence type="ECO:0000256" key="2">
    <source>
        <dbReference type="SAM" id="MobiDB-lite"/>
    </source>
</evidence>
<feature type="region of interest" description="Disordered" evidence="2">
    <location>
        <begin position="514"/>
        <end position="556"/>
    </location>
</feature>
<evidence type="ECO:0000313" key="6">
    <source>
        <dbReference type="Proteomes" id="UP000240988"/>
    </source>
</evidence>
<comment type="similarity">
    <text evidence="1">Belongs to the mycobacterial PPE family.</text>
</comment>
<evidence type="ECO:0000259" key="4">
    <source>
        <dbReference type="Pfam" id="PF18878"/>
    </source>
</evidence>
<gene>
    <name evidence="5" type="ORF">MRAB57_1098</name>
</gene>
<dbReference type="PANTHER" id="PTHR46766:SF1">
    <property type="entry name" value="GLUTAMINE-RICH PROTEIN 2"/>
    <property type="match status" value="1"/>
</dbReference>
<feature type="region of interest" description="Disordered" evidence="2">
    <location>
        <begin position="376"/>
        <end position="416"/>
    </location>
</feature>
<accession>A0A2U3NPA1</accession>
<protein>
    <submittedName>
        <fullName evidence="5">PPE family protein</fullName>
    </submittedName>
</protein>
<dbReference type="Gene3D" id="1.20.1260.20">
    <property type="entry name" value="PPE superfamily"/>
    <property type="match status" value="1"/>
</dbReference>
<dbReference type="AlphaFoldDB" id="A0A2U3NPA1"/>
<feature type="compositionally biased region" description="Pro residues" evidence="2">
    <location>
        <begin position="398"/>
        <end position="410"/>
    </location>
</feature>